<name>A0A7G5GVR6_9BACT</name>
<evidence type="ECO:0000313" key="2">
    <source>
        <dbReference type="EMBL" id="QMW02958.1"/>
    </source>
</evidence>
<dbReference type="RefSeq" id="WP_182460250.1">
    <property type="nucleotide sequence ID" value="NZ_CP059732.1"/>
</dbReference>
<feature type="chain" id="PRO_5028944933" description="DUF2846 domain-containing protein" evidence="1">
    <location>
        <begin position="20"/>
        <end position="155"/>
    </location>
</feature>
<evidence type="ECO:0000256" key="1">
    <source>
        <dbReference type="SAM" id="SignalP"/>
    </source>
</evidence>
<protein>
    <recommendedName>
        <fullName evidence="4">DUF2846 domain-containing protein</fullName>
    </recommendedName>
</protein>
<evidence type="ECO:0000313" key="3">
    <source>
        <dbReference type="Proteomes" id="UP000515369"/>
    </source>
</evidence>
<dbReference type="AlphaFoldDB" id="A0A7G5GVR6"/>
<organism evidence="2 3">
    <name type="scientific">Spirosoma foliorum</name>
    <dbReference type="NCBI Taxonomy" id="2710596"/>
    <lineage>
        <taxon>Bacteria</taxon>
        <taxon>Pseudomonadati</taxon>
        <taxon>Bacteroidota</taxon>
        <taxon>Cytophagia</taxon>
        <taxon>Cytophagales</taxon>
        <taxon>Cytophagaceae</taxon>
        <taxon>Spirosoma</taxon>
    </lineage>
</organism>
<evidence type="ECO:0008006" key="4">
    <source>
        <dbReference type="Google" id="ProtNLM"/>
    </source>
</evidence>
<proteinExistence type="predicted"/>
<keyword evidence="1" id="KW-0732">Signal</keyword>
<accession>A0A7G5GVR6</accession>
<feature type="signal peptide" evidence="1">
    <location>
        <begin position="1"/>
        <end position="19"/>
    </location>
</feature>
<sequence>MKTASFIFLFCLMTFLGQAQSTPTKIYLVKNGAQTLGGIQFYTTLNPSKPIKVKNNGYVLIETDADSLGVIRESPYAENNYQPPASSPKRKPVFIKFERGKSYYFKMGSAAYSTHFDVEEMTERAFWLYIGLNDLTDNVTRYTLSRAVGLVKNQQ</sequence>
<reference evidence="2 3" key="1">
    <citation type="submission" date="2020-07" db="EMBL/GenBank/DDBJ databases">
        <title>Spirosoma foliorum sp. nov., isolated from the leaves on the Nejang mountain Korea, Republic of.</title>
        <authorList>
            <person name="Ho H."/>
            <person name="Lee Y.-J."/>
            <person name="Nurcahyanto D.-A."/>
            <person name="Kim S.-G."/>
        </authorList>
    </citation>
    <scope>NUCLEOTIDE SEQUENCE [LARGE SCALE GENOMIC DNA]</scope>
    <source>
        <strain evidence="2 3">PL0136</strain>
    </source>
</reference>
<dbReference type="KEGG" id="sfol:H3H32_34585"/>
<dbReference type="Proteomes" id="UP000515369">
    <property type="component" value="Chromosome"/>
</dbReference>
<dbReference type="EMBL" id="CP059732">
    <property type="protein sequence ID" value="QMW02958.1"/>
    <property type="molecule type" value="Genomic_DNA"/>
</dbReference>
<gene>
    <name evidence="2" type="ORF">H3H32_34585</name>
</gene>
<keyword evidence="3" id="KW-1185">Reference proteome</keyword>